<feature type="transmembrane region" description="Helical" evidence="6">
    <location>
        <begin position="105"/>
        <end position="124"/>
    </location>
</feature>
<dbReference type="GO" id="GO:0005886">
    <property type="term" value="C:plasma membrane"/>
    <property type="evidence" value="ECO:0007669"/>
    <property type="project" value="UniProtKB-ARBA"/>
</dbReference>
<dbReference type="Pfam" id="PF01061">
    <property type="entry name" value="ABC2_membrane"/>
    <property type="match status" value="1"/>
</dbReference>
<protein>
    <recommendedName>
        <fullName evidence="7">ABC-2 type transporter transmembrane domain-containing protein</fullName>
    </recommendedName>
</protein>
<evidence type="ECO:0000256" key="6">
    <source>
        <dbReference type="SAM" id="Phobius"/>
    </source>
</evidence>
<dbReference type="AlphaFoldDB" id="A0ABC8U5Q6"/>
<gene>
    <name evidence="8" type="ORF">ILEXP_LOCUS44857</name>
</gene>
<evidence type="ECO:0000256" key="4">
    <source>
        <dbReference type="ARBA" id="ARBA00022989"/>
    </source>
</evidence>
<feature type="transmembrane region" description="Helical" evidence="6">
    <location>
        <begin position="74"/>
        <end position="93"/>
    </location>
</feature>
<name>A0ABC8U5Q6_9AQUA</name>
<keyword evidence="4 6" id="KW-1133">Transmembrane helix</keyword>
<keyword evidence="5 6" id="KW-0472">Membrane</keyword>
<evidence type="ECO:0000313" key="8">
    <source>
        <dbReference type="EMBL" id="CAK9175062.1"/>
    </source>
</evidence>
<dbReference type="InterPro" id="IPR013525">
    <property type="entry name" value="ABC2_TM"/>
</dbReference>
<feature type="transmembrane region" description="Helical" evidence="6">
    <location>
        <begin position="20"/>
        <end position="37"/>
    </location>
</feature>
<accession>A0ABC8U5Q6</accession>
<proteinExistence type="predicted"/>
<dbReference type="PANTHER" id="PTHR19241">
    <property type="entry name" value="ATP-BINDING CASSETTE TRANSPORTER"/>
    <property type="match status" value="1"/>
</dbReference>
<evidence type="ECO:0000313" key="9">
    <source>
        <dbReference type="Proteomes" id="UP001642360"/>
    </source>
</evidence>
<feature type="transmembrane region" description="Helical" evidence="6">
    <location>
        <begin position="151"/>
        <end position="174"/>
    </location>
</feature>
<reference evidence="8 9" key="1">
    <citation type="submission" date="2024-02" db="EMBL/GenBank/DDBJ databases">
        <authorList>
            <person name="Vignale AGUSTIN F."/>
            <person name="Sosa J E."/>
            <person name="Modenutti C."/>
        </authorList>
    </citation>
    <scope>NUCLEOTIDE SEQUENCE [LARGE SCALE GENOMIC DNA]</scope>
</reference>
<feature type="domain" description="ABC-2 type transporter transmembrane" evidence="7">
    <location>
        <begin position="12"/>
        <end position="124"/>
    </location>
</feature>
<keyword evidence="9" id="KW-1185">Reference proteome</keyword>
<keyword evidence="2" id="KW-0813">Transport</keyword>
<evidence type="ECO:0000259" key="7">
    <source>
        <dbReference type="Pfam" id="PF01061"/>
    </source>
</evidence>
<comment type="caution">
    <text evidence="8">The sequence shown here is derived from an EMBL/GenBank/DDBJ whole genome shotgun (WGS) entry which is preliminary data.</text>
</comment>
<evidence type="ECO:0000256" key="2">
    <source>
        <dbReference type="ARBA" id="ARBA00022448"/>
    </source>
</evidence>
<organism evidence="8 9">
    <name type="scientific">Ilex paraguariensis</name>
    <name type="common">yerba mate</name>
    <dbReference type="NCBI Taxonomy" id="185542"/>
    <lineage>
        <taxon>Eukaryota</taxon>
        <taxon>Viridiplantae</taxon>
        <taxon>Streptophyta</taxon>
        <taxon>Embryophyta</taxon>
        <taxon>Tracheophyta</taxon>
        <taxon>Spermatophyta</taxon>
        <taxon>Magnoliopsida</taxon>
        <taxon>eudicotyledons</taxon>
        <taxon>Gunneridae</taxon>
        <taxon>Pentapetalae</taxon>
        <taxon>asterids</taxon>
        <taxon>campanulids</taxon>
        <taxon>Aquifoliales</taxon>
        <taxon>Aquifoliaceae</taxon>
        <taxon>Ilex</taxon>
    </lineage>
</organism>
<feature type="transmembrane region" description="Helical" evidence="6">
    <location>
        <begin position="44"/>
        <end position="68"/>
    </location>
</feature>
<keyword evidence="3 6" id="KW-0812">Transmembrane</keyword>
<sequence>MLLSSSSLSKYKVSIELPYVLVQTVIYGVIVYIMIGFDWTVAKFFWYLFFMYFTFLYFTFYGMMTVAVTPNQNIAAIVSSAFYAIWNLFSGFIIPKTRIPVWWRWYYYTCPISWTLYGLIASQFGDIKHQLDTGETVEHFIRSYFGYRHDFIGYVAIIIVGISVLFGFIFAYSIKAFNFQKR</sequence>
<evidence type="ECO:0000256" key="3">
    <source>
        <dbReference type="ARBA" id="ARBA00022692"/>
    </source>
</evidence>
<evidence type="ECO:0000256" key="5">
    <source>
        <dbReference type="ARBA" id="ARBA00023136"/>
    </source>
</evidence>
<evidence type="ECO:0000256" key="1">
    <source>
        <dbReference type="ARBA" id="ARBA00004141"/>
    </source>
</evidence>
<comment type="subcellular location">
    <subcellularLocation>
        <location evidence="1">Membrane</location>
        <topology evidence="1">Multi-pass membrane protein</topology>
    </subcellularLocation>
</comment>
<dbReference type="EMBL" id="CAUOFW020006525">
    <property type="protein sequence ID" value="CAK9175062.1"/>
    <property type="molecule type" value="Genomic_DNA"/>
</dbReference>
<dbReference type="Proteomes" id="UP001642360">
    <property type="component" value="Unassembled WGS sequence"/>
</dbReference>